<dbReference type="EMBL" id="BKCJ011158396">
    <property type="protein sequence ID" value="GFC96128.1"/>
    <property type="molecule type" value="Genomic_DNA"/>
</dbReference>
<name>A0A699SG53_TANCI</name>
<comment type="caution">
    <text evidence="1">The sequence shown here is derived from an EMBL/GenBank/DDBJ whole genome shotgun (WGS) entry which is preliminary data.</text>
</comment>
<sequence length="160" mass="19281">IDAHVARELEEQLEREDQRRFEHIARDVEIARIHAEEELHIMIDGLDRNNETSQQRKPMTNKQKRDYNMVGIRNNVGWKVKDFREKVKEMMQLVLIEEVYVEALQVKHLIIDWKVYTEGQRSYWKITRLGGSSASYQFYIDLLKHLDREDLNQLCRLIEN</sequence>
<dbReference type="AlphaFoldDB" id="A0A699SG53"/>
<accession>A0A699SG53</accession>
<organism evidence="1">
    <name type="scientific">Tanacetum cinerariifolium</name>
    <name type="common">Dalmatian daisy</name>
    <name type="synonym">Chrysanthemum cinerariifolium</name>
    <dbReference type="NCBI Taxonomy" id="118510"/>
    <lineage>
        <taxon>Eukaryota</taxon>
        <taxon>Viridiplantae</taxon>
        <taxon>Streptophyta</taxon>
        <taxon>Embryophyta</taxon>
        <taxon>Tracheophyta</taxon>
        <taxon>Spermatophyta</taxon>
        <taxon>Magnoliopsida</taxon>
        <taxon>eudicotyledons</taxon>
        <taxon>Gunneridae</taxon>
        <taxon>Pentapetalae</taxon>
        <taxon>asterids</taxon>
        <taxon>campanulids</taxon>
        <taxon>Asterales</taxon>
        <taxon>Asteraceae</taxon>
        <taxon>Asteroideae</taxon>
        <taxon>Anthemideae</taxon>
        <taxon>Anthemidinae</taxon>
        <taxon>Tanacetum</taxon>
    </lineage>
</organism>
<protein>
    <submittedName>
        <fullName evidence="1">Uncharacterized protein</fullName>
    </submittedName>
</protein>
<gene>
    <name evidence="1" type="ORF">Tci_868098</name>
</gene>
<evidence type="ECO:0000313" key="1">
    <source>
        <dbReference type="EMBL" id="GFC96128.1"/>
    </source>
</evidence>
<reference evidence="1" key="1">
    <citation type="journal article" date="2019" name="Sci. Rep.">
        <title>Draft genome of Tanacetum cinerariifolium, the natural source of mosquito coil.</title>
        <authorList>
            <person name="Yamashiro T."/>
            <person name="Shiraishi A."/>
            <person name="Satake H."/>
            <person name="Nakayama K."/>
        </authorList>
    </citation>
    <scope>NUCLEOTIDE SEQUENCE</scope>
</reference>
<proteinExistence type="predicted"/>
<feature type="non-terminal residue" evidence="1">
    <location>
        <position position="1"/>
    </location>
</feature>